<reference evidence="7" key="2">
    <citation type="journal article" date="2021" name="PeerJ">
        <title>Extensive microbial diversity within the chicken gut microbiome revealed by metagenomics and culture.</title>
        <authorList>
            <person name="Gilroy R."/>
            <person name="Ravi A."/>
            <person name="Getino M."/>
            <person name="Pursley I."/>
            <person name="Horton D.L."/>
            <person name="Alikhan N.F."/>
            <person name="Baker D."/>
            <person name="Gharbi K."/>
            <person name="Hall N."/>
            <person name="Watson M."/>
            <person name="Adriaenssens E.M."/>
            <person name="Foster-Nyarko E."/>
            <person name="Jarju S."/>
            <person name="Secka A."/>
            <person name="Antonio M."/>
            <person name="Oren A."/>
            <person name="Chaudhuri R.R."/>
            <person name="La Ragione R."/>
            <person name="Hildebrand F."/>
            <person name="Pallen M.J."/>
        </authorList>
    </citation>
    <scope>NUCLEOTIDE SEQUENCE</scope>
    <source>
        <strain evidence="7">CHK160-1198</strain>
    </source>
</reference>
<comment type="caution">
    <text evidence="7">The sequence shown here is derived from an EMBL/GenBank/DDBJ whole genome shotgun (WGS) entry which is preliminary data.</text>
</comment>
<proteinExistence type="inferred from homology"/>
<dbReference type="InterPro" id="IPR007422">
    <property type="entry name" value="Peptidase_Prp"/>
</dbReference>
<evidence type="ECO:0000313" key="7">
    <source>
        <dbReference type="EMBL" id="HIU64796.1"/>
    </source>
</evidence>
<evidence type="ECO:0000256" key="3">
    <source>
        <dbReference type="ARBA" id="ARBA00022801"/>
    </source>
</evidence>
<dbReference type="GO" id="GO:0008234">
    <property type="term" value="F:cysteine-type peptidase activity"/>
    <property type="evidence" value="ECO:0007669"/>
    <property type="project" value="UniProtKB-KW"/>
</dbReference>
<dbReference type="Pfam" id="PF04327">
    <property type="entry name" value="Peptidase_Prp"/>
    <property type="match status" value="1"/>
</dbReference>
<dbReference type="AlphaFoldDB" id="A0A9D1MQU7"/>
<keyword evidence="4" id="KW-0788">Thiol protease</keyword>
<dbReference type="SUPFAM" id="SSF118010">
    <property type="entry name" value="TM1457-like"/>
    <property type="match status" value="1"/>
</dbReference>
<dbReference type="EMBL" id="DVNI01000122">
    <property type="protein sequence ID" value="HIU64796.1"/>
    <property type="molecule type" value="Genomic_DNA"/>
</dbReference>
<name>A0A9D1MQU7_9FIRM</name>
<protein>
    <recommendedName>
        <fullName evidence="6">Ribosomal processing cysteine protease Prp</fullName>
    </recommendedName>
</protein>
<dbReference type="PANTHER" id="PTHR39178">
    <property type="entry name" value="HYPOTHETICAL RIBOSOME-ASSOCIATED PROTEIN"/>
    <property type="match status" value="1"/>
</dbReference>
<dbReference type="Gene3D" id="3.30.70.1490">
    <property type="entry name" value="Cysteine protease Prp"/>
    <property type="match status" value="1"/>
</dbReference>
<sequence>MIKIKINKTATDLISGYEINGHAGYAEEGFDIVCAAVSALSLAALNGLTEHLKCEVQYVCSNGALKVELKQTPDQLTEAILVTMSMALLDIAEQYPQRVRIQERRR</sequence>
<dbReference type="GO" id="GO:0042254">
    <property type="term" value="P:ribosome biogenesis"/>
    <property type="evidence" value="ECO:0007669"/>
    <property type="project" value="UniProtKB-KW"/>
</dbReference>
<evidence type="ECO:0000256" key="2">
    <source>
        <dbReference type="ARBA" id="ARBA00022670"/>
    </source>
</evidence>
<evidence type="ECO:0000256" key="6">
    <source>
        <dbReference type="ARBA" id="ARBA00044538"/>
    </source>
</evidence>
<reference evidence="7" key="1">
    <citation type="submission" date="2020-10" db="EMBL/GenBank/DDBJ databases">
        <authorList>
            <person name="Gilroy R."/>
        </authorList>
    </citation>
    <scope>NUCLEOTIDE SEQUENCE</scope>
    <source>
        <strain evidence="7">CHK160-1198</strain>
    </source>
</reference>
<dbReference type="GO" id="GO:0006508">
    <property type="term" value="P:proteolysis"/>
    <property type="evidence" value="ECO:0007669"/>
    <property type="project" value="UniProtKB-KW"/>
</dbReference>
<dbReference type="InterPro" id="IPR036764">
    <property type="entry name" value="Peptidase_Prp_sf"/>
</dbReference>
<comment type="similarity">
    <text evidence="5">Belongs to the Prp family.</text>
</comment>
<organism evidence="7 8">
    <name type="scientific">Candidatus Avacidaminococcus intestinavium</name>
    <dbReference type="NCBI Taxonomy" id="2840684"/>
    <lineage>
        <taxon>Bacteria</taxon>
        <taxon>Bacillati</taxon>
        <taxon>Bacillota</taxon>
        <taxon>Negativicutes</taxon>
        <taxon>Acidaminococcales</taxon>
        <taxon>Acidaminococcaceae</taxon>
        <taxon>Acidaminococcaceae incertae sedis</taxon>
        <taxon>Candidatus Avacidaminococcus</taxon>
    </lineage>
</organism>
<gene>
    <name evidence="7" type="ORF">IAB06_07175</name>
</gene>
<accession>A0A9D1MQU7</accession>
<keyword evidence="1" id="KW-0690">Ribosome biogenesis</keyword>
<dbReference type="PANTHER" id="PTHR39178:SF1">
    <property type="entry name" value="RIBOSOMAL-PROCESSING CYSTEINE PROTEASE PRP"/>
    <property type="match status" value="1"/>
</dbReference>
<evidence type="ECO:0000256" key="4">
    <source>
        <dbReference type="ARBA" id="ARBA00022807"/>
    </source>
</evidence>
<evidence type="ECO:0000256" key="5">
    <source>
        <dbReference type="ARBA" id="ARBA00044503"/>
    </source>
</evidence>
<dbReference type="Proteomes" id="UP000824099">
    <property type="component" value="Unassembled WGS sequence"/>
</dbReference>
<evidence type="ECO:0000313" key="8">
    <source>
        <dbReference type="Proteomes" id="UP000824099"/>
    </source>
</evidence>
<dbReference type="CDD" id="cd16332">
    <property type="entry name" value="Prp-like"/>
    <property type="match status" value="1"/>
</dbReference>
<evidence type="ECO:0000256" key="1">
    <source>
        <dbReference type="ARBA" id="ARBA00022517"/>
    </source>
</evidence>
<keyword evidence="3" id="KW-0378">Hydrolase</keyword>
<keyword evidence="2 7" id="KW-0645">Protease</keyword>